<proteinExistence type="predicted"/>
<reference evidence="1" key="1">
    <citation type="submission" date="2020-12" db="EMBL/GenBank/DDBJ databases">
        <title>WGS assembly of Carya illinoinensis cv. Pawnee.</title>
        <authorList>
            <person name="Platts A."/>
            <person name="Shu S."/>
            <person name="Wright S."/>
            <person name="Barry K."/>
            <person name="Edger P."/>
            <person name="Pires J.C."/>
            <person name="Schmutz J."/>
        </authorList>
    </citation>
    <scope>NUCLEOTIDE SEQUENCE</scope>
    <source>
        <tissue evidence="1">Leaf</tissue>
    </source>
</reference>
<accession>A0A8T1NV17</accession>
<protein>
    <submittedName>
        <fullName evidence="1">Uncharacterized protein</fullName>
    </submittedName>
</protein>
<comment type="caution">
    <text evidence="1">The sequence shown here is derived from an EMBL/GenBank/DDBJ whole genome shotgun (WGS) entry which is preliminary data.</text>
</comment>
<sequence>MFFGELVLKFLRPLVRVAERNKMSEVEEQNEDFVDLDPLDSESFQKEEAKAKRRRRSNVWSFFEMVPDSEKKDGKP</sequence>
<name>A0A8T1NV17_CARIL</name>
<dbReference type="EMBL" id="CM031820">
    <property type="protein sequence ID" value="KAG6632774.1"/>
    <property type="molecule type" value="Genomic_DNA"/>
</dbReference>
<organism evidence="1 2">
    <name type="scientific">Carya illinoinensis</name>
    <name type="common">Pecan</name>
    <dbReference type="NCBI Taxonomy" id="32201"/>
    <lineage>
        <taxon>Eukaryota</taxon>
        <taxon>Viridiplantae</taxon>
        <taxon>Streptophyta</taxon>
        <taxon>Embryophyta</taxon>
        <taxon>Tracheophyta</taxon>
        <taxon>Spermatophyta</taxon>
        <taxon>Magnoliopsida</taxon>
        <taxon>eudicotyledons</taxon>
        <taxon>Gunneridae</taxon>
        <taxon>Pentapetalae</taxon>
        <taxon>rosids</taxon>
        <taxon>fabids</taxon>
        <taxon>Fagales</taxon>
        <taxon>Juglandaceae</taxon>
        <taxon>Carya</taxon>
    </lineage>
</organism>
<dbReference type="EMBL" id="CM031820">
    <property type="protein sequence ID" value="KAG6632773.1"/>
    <property type="molecule type" value="Genomic_DNA"/>
</dbReference>
<evidence type="ECO:0000313" key="1">
    <source>
        <dbReference type="EMBL" id="KAG6632773.1"/>
    </source>
</evidence>
<gene>
    <name evidence="1" type="ORF">CIPAW_12G001200</name>
</gene>
<dbReference type="Proteomes" id="UP000811609">
    <property type="component" value="Chromosome 12"/>
</dbReference>
<dbReference type="AlphaFoldDB" id="A0A8T1NV17"/>
<evidence type="ECO:0000313" key="2">
    <source>
        <dbReference type="Proteomes" id="UP000811609"/>
    </source>
</evidence>
<keyword evidence="2" id="KW-1185">Reference proteome</keyword>